<gene>
    <name evidence="2" type="ORF">Bequi_05890</name>
</gene>
<dbReference type="Proteomes" id="UP001203761">
    <property type="component" value="Unassembled WGS sequence"/>
</dbReference>
<name>A0ABT0QZ32_9MICO</name>
<keyword evidence="3" id="KW-1185">Reference proteome</keyword>
<feature type="domain" description="Beta-lactamase class A catalytic" evidence="1">
    <location>
        <begin position="20"/>
        <end position="230"/>
    </location>
</feature>
<dbReference type="PANTHER" id="PTHR35333:SF3">
    <property type="entry name" value="BETA-LACTAMASE-TYPE TRANSPEPTIDASE FOLD CONTAINING PROTEIN"/>
    <property type="match status" value="1"/>
</dbReference>
<accession>A0ABT0QZ32</accession>
<dbReference type="InterPro" id="IPR045155">
    <property type="entry name" value="Beta-lactam_cat"/>
</dbReference>
<keyword evidence="2" id="KW-0378">Hydrolase</keyword>
<sequence>MELSPAARWSIGIQRADGTVLAEHEPHLLLKTASIAKLHLLVELAARAEVGEIDLRENVRREDSERVEDSGIWHLLHDAPELSLRDAAALVGAASDNWATNALLDRLGMDTVQERGRALAPGGSLLHDRIRNARRPGDPETLSRGCGADWAGFMAGLVRGEVVSPGVSAQVSQWLAASMDLSMVGSAFGFDPLAHALPDRGLRLLSKTGTDTGIRAEVGCVCRKGERASAISYAVLANWTVDSDEDAVRDEVLAAMRRIGEEIRAAL</sequence>
<dbReference type="SUPFAM" id="SSF56601">
    <property type="entry name" value="beta-lactamase/transpeptidase-like"/>
    <property type="match status" value="1"/>
</dbReference>
<evidence type="ECO:0000259" key="1">
    <source>
        <dbReference type="Pfam" id="PF13354"/>
    </source>
</evidence>
<reference evidence="2" key="1">
    <citation type="submission" date="2022-02" db="EMBL/GenBank/DDBJ databases">
        <authorList>
            <person name="Lee M."/>
            <person name="Kim S.-J."/>
            <person name="Jung M.-Y."/>
        </authorList>
    </citation>
    <scope>NUCLEOTIDE SEQUENCE</scope>
    <source>
        <strain evidence="2">JHP9</strain>
    </source>
</reference>
<dbReference type="Gene3D" id="3.40.710.10">
    <property type="entry name" value="DD-peptidase/beta-lactamase superfamily"/>
    <property type="match status" value="1"/>
</dbReference>
<dbReference type="GO" id="GO:0016787">
    <property type="term" value="F:hydrolase activity"/>
    <property type="evidence" value="ECO:0007669"/>
    <property type="project" value="UniProtKB-KW"/>
</dbReference>
<dbReference type="EMBL" id="JAKNCJ010000002">
    <property type="protein sequence ID" value="MCL6422922.1"/>
    <property type="molecule type" value="Genomic_DNA"/>
</dbReference>
<organism evidence="2 3">
    <name type="scientific">Brachybacterium equifaecis</name>
    <dbReference type="NCBI Taxonomy" id="2910770"/>
    <lineage>
        <taxon>Bacteria</taxon>
        <taxon>Bacillati</taxon>
        <taxon>Actinomycetota</taxon>
        <taxon>Actinomycetes</taxon>
        <taxon>Micrococcales</taxon>
        <taxon>Dermabacteraceae</taxon>
        <taxon>Brachybacterium</taxon>
    </lineage>
</organism>
<proteinExistence type="predicted"/>
<evidence type="ECO:0000313" key="2">
    <source>
        <dbReference type="EMBL" id="MCL6422922.1"/>
    </source>
</evidence>
<dbReference type="RefSeq" id="WP_249737031.1">
    <property type="nucleotide sequence ID" value="NZ_JAKNCJ010000002.1"/>
</dbReference>
<protein>
    <submittedName>
        <fullName evidence="2">Class A beta-lactamase-related serine hydrolase</fullName>
    </submittedName>
</protein>
<dbReference type="PANTHER" id="PTHR35333">
    <property type="entry name" value="BETA-LACTAMASE"/>
    <property type="match status" value="1"/>
</dbReference>
<dbReference type="InterPro" id="IPR000871">
    <property type="entry name" value="Beta-lactam_class-A"/>
</dbReference>
<dbReference type="Pfam" id="PF13354">
    <property type="entry name" value="Beta-lactamase2"/>
    <property type="match status" value="1"/>
</dbReference>
<comment type="caution">
    <text evidence="2">The sequence shown here is derived from an EMBL/GenBank/DDBJ whole genome shotgun (WGS) entry which is preliminary data.</text>
</comment>
<evidence type="ECO:0000313" key="3">
    <source>
        <dbReference type="Proteomes" id="UP001203761"/>
    </source>
</evidence>
<dbReference type="InterPro" id="IPR012338">
    <property type="entry name" value="Beta-lactam/transpept-like"/>
</dbReference>